<name>A0A2N3I8H4_9BACT</name>
<dbReference type="EMBL" id="MVDE01000013">
    <property type="protein sequence ID" value="PKQ66617.1"/>
    <property type="molecule type" value="Genomic_DNA"/>
</dbReference>
<proteinExistence type="predicted"/>
<evidence type="ECO:0000313" key="1">
    <source>
        <dbReference type="EMBL" id="PKQ66617.1"/>
    </source>
</evidence>
<dbReference type="NCBIfam" id="TIGR04131">
    <property type="entry name" value="Bac_Flav_CTERM"/>
    <property type="match status" value="1"/>
</dbReference>
<organism evidence="1 2">
    <name type="scientific">Labilibaculum manganireducens</name>
    <dbReference type="NCBI Taxonomy" id="1940525"/>
    <lineage>
        <taxon>Bacteria</taxon>
        <taxon>Pseudomonadati</taxon>
        <taxon>Bacteroidota</taxon>
        <taxon>Bacteroidia</taxon>
        <taxon>Marinilabiliales</taxon>
        <taxon>Marinifilaceae</taxon>
        <taxon>Labilibaculum</taxon>
    </lineage>
</organism>
<comment type="caution">
    <text evidence="1">The sequence shown here is derived from an EMBL/GenBank/DDBJ whole genome shotgun (WGS) entry which is preliminary data.</text>
</comment>
<dbReference type="RefSeq" id="WP_101309711.1">
    <property type="nucleotide sequence ID" value="NZ_MVDE01000013.1"/>
</dbReference>
<gene>
    <name evidence="1" type="ORF">BZG01_10060</name>
</gene>
<sequence>MSRIYKQLRYILLIIYLLSASFVKEGYSLHHNKLNLLTSIPDNSLTVTIDKEIICEGELTQIHITQSEIGVNYQLKSEDTNIGSPQAGNGSTIHFTITPNCSTLYHIAAINAITSESISLSQTVSIEVISKPVDNIAVSISEDQICIGEKTIISLNSSQLGVSYQLYDGTYMQQSPIQGNNSSISFPEFSPFRSVIYHIVATNNTCASTSTLQQTAKVLVGLPPEDHLHPTIDKHTICKDEEVIISLTPTDPAVSYQLFAGDTPIGSPLTGNSEDINFEPTIPSSSTTYRIEALGNKCINPVNIRYTVDVDVHNPPQTDRELIASREKICIGEEVVLSIKNSEEGIYYQIHDGSNFLEANIIGNGNTITFPSLKPLKPTKYQVYAYESVCTDKKILSSSKQIDLFDITPLSLESFVTPSEICLGELVDVELPTSIDGIEYILHDGNEEIGSITGSGEAIVFEEILPSEQSSYKITIGNCVDEFIGSKPEIVVHKNPKLQILSKDVQFKNDGQLTISTTDGMPPYKFIIDPGDTYSTDENVLELDNLAIGTYQILVVDANYCRSSDAGQLTEIHLEDGKKVVVGNALTPNGDGINDKWLIQYESDLNAPEVSIFNIYGQEIYHAKSYQNNWKGSYNGSILPNGAYYYLIDFNSEKINPIRGTISILGKN</sequence>
<dbReference type="Proteomes" id="UP000233618">
    <property type="component" value="Unassembled WGS sequence"/>
</dbReference>
<protein>
    <recommendedName>
        <fullName evidence="3">Gliding motility-associated C-terminal domain-containing protein</fullName>
    </recommendedName>
</protein>
<accession>A0A2N3I8H4</accession>
<evidence type="ECO:0000313" key="2">
    <source>
        <dbReference type="Proteomes" id="UP000233618"/>
    </source>
</evidence>
<evidence type="ECO:0008006" key="3">
    <source>
        <dbReference type="Google" id="ProtNLM"/>
    </source>
</evidence>
<dbReference type="InterPro" id="IPR026341">
    <property type="entry name" value="T9SS_type_B"/>
</dbReference>
<dbReference type="AlphaFoldDB" id="A0A2N3I8H4"/>
<reference evidence="1 2" key="1">
    <citation type="journal article" date="2017" name="Front. Microbiol.">
        <title>Labilibaculum manganireducens gen. nov., sp. nov. and Labilibaculum filiforme sp. nov., Novel Bacteroidetes Isolated from Subsurface Sediments of the Baltic Sea.</title>
        <authorList>
            <person name="Vandieken V."/>
            <person name="Marshall I.P."/>
            <person name="Niemann H."/>
            <person name="Engelen B."/>
            <person name="Cypionka H."/>
        </authorList>
    </citation>
    <scope>NUCLEOTIDE SEQUENCE [LARGE SCALE GENOMIC DNA]</scope>
    <source>
        <strain evidence="1 2">59.10-2M</strain>
    </source>
</reference>
<dbReference type="Pfam" id="PF13585">
    <property type="entry name" value="CHU_C"/>
    <property type="match status" value="1"/>
</dbReference>
<keyword evidence="2" id="KW-1185">Reference proteome</keyword>